<evidence type="ECO:0000256" key="10">
    <source>
        <dbReference type="ARBA" id="ARBA00032707"/>
    </source>
</evidence>
<reference evidence="13" key="1">
    <citation type="journal article" date="2020" name="mSystems">
        <title>Genome- and Community-Level Interaction Insights into Carbon Utilization and Element Cycling Functions of Hydrothermarchaeota in Hydrothermal Sediment.</title>
        <authorList>
            <person name="Zhou Z."/>
            <person name="Liu Y."/>
            <person name="Xu W."/>
            <person name="Pan J."/>
            <person name="Luo Z.H."/>
            <person name="Li M."/>
        </authorList>
    </citation>
    <scope>NUCLEOTIDE SEQUENCE [LARGE SCALE GENOMIC DNA]</scope>
    <source>
        <strain evidence="13">SpSt-116</strain>
    </source>
</reference>
<keyword evidence="7 12" id="KW-0378">Hydrolase</keyword>
<dbReference type="EMBL" id="DSAY01000112">
    <property type="protein sequence ID" value="HDP15363.1"/>
    <property type="molecule type" value="Genomic_DNA"/>
</dbReference>
<dbReference type="PANTHER" id="PTHR30622:SF2">
    <property type="entry name" value="UNDECAPRENYL-DIPHOSPHATASE"/>
    <property type="match status" value="1"/>
</dbReference>
<name>A0A7C1CDB7_9CREN</name>
<gene>
    <name evidence="12" type="primary">uppP</name>
    <name evidence="13" type="ORF">ENN26_06295</name>
</gene>
<comment type="subcellular location">
    <subcellularLocation>
        <location evidence="1 12">Cell membrane</location>
        <topology evidence="1 12">Multi-pass membrane protein</topology>
    </subcellularLocation>
</comment>
<evidence type="ECO:0000256" key="4">
    <source>
        <dbReference type="ARBA" id="ARBA00021581"/>
    </source>
</evidence>
<dbReference type="PANTHER" id="PTHR30622">
    <property type="entry name" value="UNDECAPRENYL-DIPHOSPHATASE"/>
    <property type="match status" value="1"/>
</dbReference>
<organism evidence="13">
    <name type="scientific">Thermofilum adornatum</name>
    <dbReference type="NCBI Taxonomy" id="1365176"/>
    <lineage>
        <taxon>Archaea</taxon>
        <taxon>Thermoproteota</taxon>
        <taxon>Thermoprotei</taxon>
        <taxon>Thermofilales</taxon>
        <taxon>Thermofilaceae</taxon>
        <taxon>Thermofilum</taxon>
    </lineage>
</organism>
<evidence type="ECO:0000313" key="13">
    <source>
        <dbReference type="EMBL" id="HDP15363.1"/>
    </source>
</evidence>
<dbReference type="Pfam" id="PF02673">
    <property type="entry name" value="BacA"/>
    <property type="match status" value="1"/>
</dbReference>
<dbReference type="InterPro" id="IPR003824">
    <property type="entry name" value="UppP"/>
</dbReference>
<dbReference type="EC" id="3.6.1.27" evidence="3 12"/>
<accession>A0A7C1CDB7</accession>
<dbReference type="GO" id="GO:0050380">
    <property type="term" value="F:undecaprenyl-diphosphatase activity"/>
    <property type="evidence" value="ECO:0007669"/>
    <property type="project" value="UniProtKB-UniRule"/>
</dbReference>
<feature type="transmembrane region" description="Helical" evidence="12">
    <location>
        <begin position="40"/>
        <end position="61"/>
    </location>
</feature>
<feature type="transmembrane region" description="Helical" evidence="12">
    <location>
        <begin position="246"/>
        <end position="266"/>
    </location>
</feature>
<feature type="transmembrane region" description="Helical" evidence="12">
    <location>
        <begin position="219"/>
        <end position="240"/>
    </location>
</feature>
<comment type="similarity">
    <text evidence="2 12">Belongs to the UppP family.</text>
</comment>
<comment type="caution">
    <text evidence="13">The sequence shown here is derived from an EMBL/GenBank/DDBJ whole genome shotgun (WGS) entry which is preliminary data.</text>
</comment>
<comment type="catalytic activity">
    <reaction evidence="11 12">
        <text>di-trans,octa-cis-undecaprenyl diphosphate + H2O = di-trans,octa-cis-undecaprenyl phosphate + phosphate + H(+)</text>
        <dbReference type="Rhea" id="RHEA:28094"/>
        <dbReference type="ChEBI" id="CHEBI:15377"/>
        <dbReference type="ChEBI" id="CHEBI:15378"/>
        <dbReference type="ChEBI" id="CHEBI:43474"/>
        <dbReference type="ChEBI" id="CHEBI:58405"/>
        <dbReference type="ChEBI" id="CHEBI:60392"/>
        <dbReference type="EC" id="3.6.1.27"/>
    </reaction>
</comment>
<dbReference type="AlphaFoldDB" id="A0A7C1CDB7"/>
<sequence>MDYLTALVLGVVQGVAEWLPISSKTQIMLVTQILQGASPQFTYSLGLFLEAASVLAALIYFRRVYIKILQGFYSDTEGRKWLTYIIVTTALTALVGIPLYYVAKKKLLAGVEAGWLMTALGAAVILNAVLLQKARRAAGLKTFNDMTLSHMALVGLAQALSVLPGLSRSGMTTTTLLLLGYRPDEAFKASFVLVPVAGLGATTLAYLSEKTTVVTPEALAALAIGVAVSLVTIKALLEFAKSKHVALVNFVVGTLAIAGGLIRVLVG</sequence>
<feature type="transmembrane region" description="Helical" evidence="12">
    <location>
        <begin position="113"/>
        <end position="131"/>
    </location>
</feature>
<evidence type="ECO:0000256" key="5">
    <source>
        <dbReference type="ARBA" id="ARBA00022475"/>
    </source>
</evidence>
<evidence type="ECO:0000256" key="7">
    <source>
        <dbReference type="ARBA" id="ARBA00022801"/>
    </source>
</evidence>
<evidence type="ECO:0000256" key="12">
    <source>
        <dbReference type="HAMAP-Rule" id="MF_01006"/>
    </source>
</evidence>
<evidence type="ECO:0000256" key="11">
    <source>
        <dbReference type="ARBA" id="ARBA00047594"/>
    </source>
</evidence>
<evidence type="ECO:0000256" key="6">
    <source>
        <dbReference type="ARBA" id="ARBA00022692"/>
    </source>
</evidence>
<keyword evidence="5 12" id="KW-1003">Cell membrane</keyword>
<proteinExistence type="inferred from homology"/>
<evidence type="ECO:0000256" key="1">
    <source>
        <dbReference type="ARBA" id="ARBA00004651"/>
    </source>
</evidence>
<keyword evidence="9 12" id="KW-0472">Membrane</keyword>
<evidence type="ECO:0000256" key="9">
    <source>
        <dbReference type="ARBA" id="ARBA00023136"/>
    </source>
</evidence>
<evidence type="ECO:0000256" key="2">
    <source>
        <dbReference type="ARBA" id="ARBA00010621"/>
    </source>
</evidence>
<protein>
    <recommendedName>
        <fullName evidence="4 12">Undecaprenyl-diphosphatase</fullName>
        <ecNumber evidence="3 12">3.6.1.27</ecNumber>
    </recommendedName>
    <alternativeName>
        <fullName evidence="10 12">Undecaprenyl pyrophosphate phosphatase</fullName>
    </alternativeName>
</protein>
<keyword evidence="6 12" id="KW-0812">Transmembrane</keyword>
<evidence type="ECO:0000256" key="3">
    <source>
        <dbReference type="ARBA" id="ARBA00012374"/>
    </source>
</evidence>
<dbReference type="GO" id="GO:0005886">
    <property type="term" value="C:plasma membrane"/>
    <property type="evidence" value="ECO:0007669"/>
    <property type="project" value="UniProtKB-SubCell"/>
</dbReference>
<comment type="function">
    <text evidence="12">Catalyzes the dephosphorylation of undecaprenyl diphosphate (UPP).</text>
</comment>
<feature type="transmembrane region" description="Helical" evidence="12">
    <location>
        <begin position="186"/>
        <end position="207"/>
    </location>
</feature>
<feature type="transmembrane region" description="Helical" evidence="12">
    <location>
        <begin position="81"/>
        <end position="101"/>
    </location>
</feature>
<keyword evidence="8 12" id="KW-1133">Transmembrane helix</keyword>
<evidence type="ECO:0000256" key="8">
    <source>
        <dbReference type="ARBA" id="ARBA00022989"/>
    </source>
</evidence>
<dbReference type="HAMAP" id="MF_01006">
    <property type="entry name" value="Undec_diphosphatase"/>
    <property type="match status" value="1"/>
</dbReference>